<evidence type="ECO:0000256" key="2">
    <source>
        <dbReference type="ARBA" id="ARBA00004496"/>
    </source>
</evidence>
<evidence type="ECO:0000256" key="11">
    <source>
        <dbReference type="SAM" id="Coils"/>
    </source>
</evidence>
<dbReference type="GO" id="GO:0007098">
    <property type="term" value="P:centrosome cycle"/>
    <property type="evidence" value="ECO:0007669"/>
    <property type="project" value="InterPro"/>
</dbReference>
<dbReference type="EMBL" id="JAEMGP010000014">
    <property type="protein sequence ID" value="KAG5200684.1"/>
    <property type="molecule type" value="Genomic_DNA"/>
</dbReference>
<keyword evidence="6 10" id="KW-0694">RNA-binding</keyword>
<dbReference type="GO" id="GO:0051225">
    <property type="term" value="P:spindle assembly"/>
    <property type="evidence" value="ECO:0007669"/>
    <property type="project" value="InterPro"/>
</dbReference>
<feature type="region of interest" description="Disordered" evidence="12">
    <location>
        <begin position="850"/>
        <end position="888"/>
    </location>
</feature>
<dbReference type="Proteomes" id="UP000664991">
    <property type="component" value="Chromosome 14"/>
</dbReference>
<dbReference type="Pfam" id="PF14817">
    <property type="entry name" value="HAUS5"/>
    <property type="match status" value="1"/>
</dbReference>
<dbReference type="CDD" id="cd12383">
    <property type="entry name" value="RRM_RBM42"/>
    <property type="match status" value="1"/>
</dbReference>
<evidence type="ECO:0000256" key="8">
    <source>
        <dbReference type="ARBA" id="ARBA00030574"/>
    </source>
</evidence>
<dbReference type="InterPro" id="IPR034215">
    <property type="entry name" value="RBM42_RRM"/>
</dbReference>
<evidence type="ECO:0000256" key="10">
    <source>
        <dbReference type="PROSITE-ProRule" id="PRU00176"/>
    </source>
</evidence>
<feature type="coiled-coil region" evidence="11">
    <location>
        <begin position="348"/>
        <end position="382"/>
    </location>
</feature>
<evidence type="ECO:0000256" key="9">
    <source>
        <dbReference type="ARBA" id="ARBA00063496"/>
    </source>
</evidence>
<dbReference type="InterPro" id="IPR026215">
    <property type="entry name" value="HAUS5_metazoa"/>
</dbReference>
<evidence type="ECO:0000256" key="3">
    <source>
        <dbReference type="ARBA" id="ARBA00007408"/>
    </source>
</evidence>
<evidence type="ECO:0000313" key="15">
    <source>
        <dbReference type="Proteomes" id="UP000664991"/>
    </source>
</evidence>
<organism evidence="14 15">
    <name type="scientific">Ovis aries</name>
    <name type="common">Sheep</name>
    <dbReference type="NCBI Taxonomy" id="9940"/>
    <lineage>
        <taxon>Eukaryota</taxon>
        <taxon>Metazoa</taxon>
        <taxon>Chordata</taxon>
        <taxon>Craniata</taxon>
        <taxon>Vertebrata</taxon>
        <taxon>Euteleostomi</taxon>
        <taxon>Mammalia</taxon>
        <taxon>Eutheria</taxon>
        <taxon>Laurasiatheria</taxon>
        <taxon>Artiodactyla</taxon>
        <taxon>Ruminantia</taxon>
        <taxon>Pecora</taxon>
        <taxon>Bovidae</taxon>
        <taxon>Caprinae</taxon>
        <taxon>Ovis</taxon>
    </lineage>
</organism>
<dbReference type="Gene3D" id="3.30.70.330">
    <property type="match status" value="1"/>
</dbReference>
<dbReference type="PROSITE" id="PS50102">
    <property type="entry name" value="RRM"/>
    <property type="match status" value="1"/>
</dbReference>
<evidence type="ECO:0000256" key="7">
    <source>
        <dbReference type="ARBA" id="ARBA00023242"/>
    </source>
</evidence>
<reference evidence="14 15" key="1">
    <citation type="submission" date="2020-12" db="EMBL/GenBank/DDBJ databases">
        <title>De novo assembly of Tibetan sheep genome.</title>
        <authorList>
            <person name="Li X."/>
        </authorList>
    </citation>
    <scope>NUCLEOTIDE SEQUENCE [LARGE SCALE GENOMIC DNA]</scope>
    <source>
        <tissue evidence="14">Heart</tissue>
    </source>
</reference>
<comment type="subcellular location">
    <subcellularLocation>
        <location evidence="2">Cytoplasm</location>
    </subcellularLocation>
    <subcellularLocation>
        <location evidence="1">Nucleus</location>
    </subcellularLocation>
</comment>
<feature type="coiled-coil region" evidence="11">
    <location>
        <begin position="58"/>
        <end position="87"/>
    </location>
</feature>
<feature type="coiled-coil region" evidence="11">
    <location>
        <begin position="540"/>
        <end position="574"/>
    </location>
</feature>
<dbReference type="GO" id="GO:0003723">
    <property type="term" value="F:RNA binding"/>
    <property type="evidence" value="ECO:0007669"/>
    <property type="project" value="UniProtKB-UniRule"/>
</dbReference>
<feature type="compositionally biased region" description="Basic and acidic residues" evidence="12">
    <location>
        <begin position="877"/>
        <end position="888"/>
    </location>
</feature>
<name>A0A836CVM5_SHEEP</name>
<dbReference type="GO" id="GO:0005737">
    <property type="term" value="C:cytoplasm"/>
    <property type="evidence" value="ECO:0007669"/>
    <property type="project" value="UniProtKB-SubCell"/>
</dbReference>
<keyword evidence="5" id="KW-0963">Cytoplasm</keyword>
<dbReference type="AlphaFoldDB" id="A0A836CVM5"/>
<dbReference type="FunFam" id="3.30.70.330:FF:000189">
    <property type="entry name" value="RNA-binding protein 42 isoform X2"/>
    <property type="match status" value="1"/>
</dbReference>
<comment type="similarity">
    <text evidence="3">Belongs to the RRM RBM42 family.</text>
</comment>
<evidence type="ECO:0000256" key="4">
    <source>
        <dbReference type="ARBA" id="ARBA00015192"/>
    </source>
</evidence>
<dbReference type="GO" id="GO:0005813">
    <property type="term" value="C:centrosome"/>
    <property type="evidence" value="ECO:0007669"/>
    <property type="project" value="TreeGrafter"/>
</dbReference>
<evidence type="ECO:0000256" key="5">
    <source>
        <dbReference type="ARBA" id="ARBA00022490"/>
    </source>
</evidence>
<dbReference type="GO" id="GO:0005634">
    <property type="term" value="C:nucleus"/>
    <property type="evidence" value="ECO:0007669"/>
    <property type="project" value="UniProtKB-SubCell"/>
</dbReference>
<evidence type="ECO:0000256" key="1">
    <source>
        <dbReference type="ARBA" id="ARBA00004123"/>
    </source>
</evidence>
<evidence type="ECO:0000256" key="6">
    <source>
        <dbReference type="ARBA" id="ARBA00022884"/>
    </source>
</evidence>
<dbReference type="SUPFAM" id="SSF54928">
    <property type="entry name" value="RNA-binding domain, RBD"/>
    <property type="match status" value="1"/>
</dbReference>
<comment type="subunit">
    <text evidence="9">Interacts with HNRNPK.</text>
</comment>
<dbReference type="InterPro" id="IPR012677">
    <property type="entry name" value="Nucleotide-bd_a/b_plait_sf"/>
</dbReference>
<evidence type="ECO:0000256" key="12">
    <source>
        <dbReference type="SAM" id="MobiDB-lite"/>
    </source>
</evidence>
<dbReference type="PRINTS" id="PR02091">
    <property type="entry name" value="HAUSAUGMINL5"/>
</dbReference>
<keyword evidence="7" id="KW-0539">Nucleus</keyword>
<dbReference type="GO" id="GO:0070652">
    <property type="term" value="C:HAUS complex"/>
    <property type="evidence" value="ECO:0007669"/>
    <property type="project" value="InterPro"/>
</dbReference>
<dbReference type="Pfam" id="PF00076">
    <property type="entry name" value="RRM_1"/>
    <property type="match status" value="1"/>
</dbReference>
<dbReference type="InterPro" id="IPR000504">
    <property type="entry name" value="RRM_dom"/>
</dbReference>
<dbReference type="SMART" id="SM00360">
    <property type="entry name" value="RRM"/>
    <property type="match status" value="1"/>
</dbReference>
<dbReference type="PANTHER" id="PTHR28588">
    <property type="entry name" value="HAUS AUGMIN-LIKE COMPLEX SUBUNIT 5"/>
    <property type="match status" value="1"/>
</dbReference>
<evidence type="ECO:0000259" key="13">
    <source>
        <dbReference type="PROSITE" id="PS50102"/>
    </source>
</evidence>
<sequence>MEVPVAARVPESTLRRLCLGQGTDIWAYVLRHVHSQRNVRKIRGNLLWYGHQDSPEARRKLELEAAVARLRAEILELDQSLELMEQETEAQDMAMERNLQSMQDTQRRALLLRAQAGAMRRQQRGLQDPMQRLQNQLKRLQDIERKAKVDINFGPLISAALGLEPAVLHDVRTACRLRTQFLQSLLSPQAQGGGIPTLQDDHFGTSYQQWLSSVESLLTNHPPGHVLAALQHLAAEREAEIQCLCSVDGLQDAERTRSQASDQSDSSQTLPSMVHLIQEGWRSVGELVTQRGPLLKEDQVLTLRLQGLMEKADRCILGSSERQTLVLGLRVCALRAELKALCALSQELEEATGRRQILLQELQAKQQRILRWRQLVEETQEQIRLLIKGNSASKTRLCRSPEEVLALVQRKVVPTSEAVAPQSQELVRCLEQEAQHLPRLPLGPLLQHGPGGLQPLPMVLPSIQQLHPASPRGSSFIALSHTLGLPAGKAPELLLPKAASLRQDLLFLQDQQSLRRWYLLHMKTSLPPGPSTQELLQIQESQEKEQKESLGQALKQLENLLKRALKRVPELQGVVGDWFEQEVLGAPVTGIPTAVPAVPTVPTVEAMQVPAAPVIRPIIATNTYQQVQQTLEARAAAAATVVPPMVGGPPFVGPVGFGPGDRSHLDSPEAREAMFLRRAAVAPQSATILRPAFVPHVLQRADCALASAAAGPRPMALRPPHQALVGPPLPGPPGPPMMLPPMARAPGPPLGSMAALRPPLEEPATPRELGLGLGLGLKEKEEAVVAAAAGLEEASAAVAVGAGATAAGPAVIGPSLPLALAMPLPEPEPLPLPLEVVRGLLPPLRIPELLSLRPRPRPPRPEPPPGLMALEVPEPLSEDKKKGKPEKLKRCIRTAAGSSWEDPSLLEWDADDFRIFCGDLGNEVNDDILARAFSRFPSFLKAKVIRDKRTGKTKGYGFVSFKDPSDYVRAMREMNGKYVGSRPIKLRKSMWKDRNLDVVRKKQKEKKKLGLR</sequence>
<comment type="caution">
    <text evidence="14">The sequence shown here is derived from an EMBL/GenBank/DDBJ whole genome shotgun (WGS) entry which is preliminary data.</text>
</comment>
<protein>
    <recommendedName>
        <fullName evidence="4">RNA-binding protein 42</fullName>
    </recommendedName>
    <alternativeName>
        <fullName evidence="8">RNA-binding motif protein 42</fullName>
    </alternativeName>
</protein>
<keyword evidence="11" id="KW-0175">Coiled coil</keyword>
<dbReference type="PANTHER" id="PTHR28588:SF1">
    <property type="entry name" value="HAUS AUGMIN-LIKE COMPLEX SUBUNIT 5"/>
    <property type="match status" value="1"/>
</dbReference>
<gene>
    <name evidence="14" type="ORF">JEQ12_005218</name>
</gene>
<accession>A0A836CVM5</accession>
<evidence type="ECO:0000313" key="14">
    <source>
        <dbReference type="EMBL" id="KAG5200684.1"/>
    </source>
</evidence>
<feature type="domain" description="RRM" evidence="13">
    <location>
        <begin position="913"/>
        <end position="991"/>
    </location>
</feature>
<proteinExistence type="inferred from homology"/>
<dbReference type="InterPro" id="IPR029131">
    <property type="entry name" value="HAUS5"/>
</dbReference>
<dbReference type="InterPro" id="IPR035979">
    <property type="entry name" value="RBD_domain_sf"/>
</dbReference>